<dbReference type="RefSeq" id="WP_329077076.1">
    <property type="nucleotide sequence ID" value="NZ_CP109495.1"/>
</dbReference>
<evidence type="ECO:0000313" key="4">
    <source>
        <dbReference type="Proteomes" id="UP001432209"/>
    </source>
</evidence>
<dbReference type="InterPro" id="IPR045608">
    <property type="entry name" value="Trypco2"/>
</dbReference>
<feature type="region of interest" description="Disordered" evidence="1">
    <location>
        <begin position="80"/>
        <end position="109"/>
    </location>
</feature>
<proteinExistence type="predicted"/>
<dbReference type="EMBL" id="CP109495">
    <property type="protein sequence ID" value="WUX53473.1"/>
    <property type="molecule type" value="Genomic_DNA"/>
</dbReference>
<dbReference type="Proteomes" id="UP001432209">
    <property type="component" value="Chromosome"/>
</dbReference>
<evidence type="ECO:0000256" key="1">
    <source>
        <dbReference type="SAM" id="MobiDB-lite"/>
    </source>
</evidence>
<name>A0ABZ2A438_STRNV</name>
<dbReference type="Pfam" id="PF19631">
    <property type="entry name" value="Trypco2"/>
    <property type="match status" value="1"/>
</dbReference>
<keyword evidence="4" id="KW-1185">Reference proteome</keyword>
<organism evidence="3 4">
    <name type="scientific">Streptomyces niveus</name>
    <name type="common">Streptomyces spheroides</name>
    <dbReference type="NCBI Taxonomy" id="193462"/>
    <lineage>
        <taxon>Bacteria</taxon>
        <taxon>Bacillati</taxon>
        <taxon>Actinomycetota</taxon>
        <taxon>Actinomycetes</taxon>
        <taxon>Kitasatosporales</taxon>
        <taxon>Streptomycetaceae</taxon>
        <taxon>Streptomyces</taxon>
    </lineage>
</organism>
<gene>
    <name evidence="3" type="ORF">OG442_19030</name>
</gene>
<reference evidence="3" key="1">
    <citation type="submission" date="2022-10" db="EMBL/GenBank/DDBJ databases">
        <title>The complete genomes of actinobacterial strains from the NBC collection.</title>
        <authorList>
            <person name="Joergensen T.S."/>
            <person name="Alvarez Arevalo M."/>
            <person name="Sterndorff E.B."/>
            <person name="Faurdal D."/>
            <person name="Vuksanovic O."/>
            <person name="Mourched A.-S."/>
            <person name="Charusanti P."/>
            <person name="Shaw S."/>
            <person name="Blin K."/>
            <person name="Weber T."/>
        </authorList>
    </citation>
    <scope>NUCLEOTIDE SEQUENCE</scope>
    <source>
        <strain evidence="3">NBC_01432</strain>
    </source>
</reference>
<protein>
    <recommendedName>
        <fullName evidence="2">Trypsin-co-occurring domain-containing protein</fullName>
    </recommendedName>
</protein>
<evidence type="ECO:0000313" key="3">
    <source>
        <dbReference type="EMBL" id="WUX53473.1"/>
    </source>
</evidence>
<sequence>MIELSKVIQDLREEISLAVAAGAGEAIQFELGTIVLEAHVELRLDVEAKGKVRFWVAEASTGTAVNRTSLHKVTIPLTPTVVDPADPTGTRVPTQVAGDGVPGEGRPQR</sequence>
<feature type="domain" description="Trypsin-co-occurring" evidence="2">
    <location>
        <begin position="2"/>
        <end position="79"/>
    </location>
</feature>
<accession>A0ABZ2A438</accession>
<evidence type="ECO:0000259" key="2">
    <source>
        <dbReference type="Pfam" id="PF19631"/>
    </source>
</evidence>